<protein>
    <submittedName>
        <fullName evidence="1">PD-(D/E)XK motif protein</fullName>
    </submittedName>
</protein>
<dbReference type="RefSeq" id="WP_185429510.1">
    <property type="nucleotide sequence ID" value="NZ_JAARRW010000003.1"/>
</dbReference>
<dbReference type="EMBL" id="JAARRW010000003">
    <property type="protein sequence ID" value="MBC1562051.1"/>
    <property type="molecule type" value="Genomic_DNA"/>
</dbReference>
<evidence type="ECO:0000313" key="2">
    <source>
        <dbReference type="Proteomes" id="UP000541955"/>
    </source>
</evidence>
<proteinExistence type="predicted"/>
<dbReference type="AlphaFoldDB" id="A0A7X0XJ95"/>
<reference evidence="1 2" key="1">
    <citation type="submission" date="2020-03" db="EMBL/GenBank/DDBJ databases">
        <title>Soil Listeria distribution.</title>
        <authorList>
            <person name="Liao J."/>
            <person name="Wiedmann M."/>
        </authorList>
    </citation>
    <scope>NUCLEOTIDE SEQUENCE [LARGE SCALE GENOMIC DNA]</scope>
    <source>
        <strain evidence="1 2">FSL L7-1387</strain>
    </source>
</reference>
<dbReference type="InterPro" id="IPR025534">
    <property type="entry name" value="DUF4420"/>
</dbReference>
<sequence length="338" mass="39501">MKIDIKEKYNDLINAERKDSNSSHVKMLNISERYIFIGIDLETQHLNLILEFRGGEAEELKFETLPKLRGLRIGKEYFNSLGPIEKEYTLMFSQEKDQDQEIFISFVQNLVDNILLMELSFSQAIHSVLERWRYFFGKRNDKKLTPQQQQGLFGELYFITKWMDKFKDSPPILIHNWKGPNGYRFDFLQKNIGIEVKTTVLQTNTVAISNESQLKVTKGLESLFLMIFNLSQLDSDDGDTLDSLINKLKLRLSQYPETLTLLENKLLDARYEAGMYSYPNYFVNSGEGYRIDSSFPKITELEKGIVSIKYTIDLNYCTSYRIDSNDVFNLLEGVYYDE</sequence>
<dbReference type="Proteomes" id="UP000541955">
    <property type="component" value="Unassembled WGS sequence"/>
</dbReference>
<name>A0A7X0XJ95_9LIST</name>
<accession>A0A7X0XJ95</accession>
<evidence type="ECO:0000313" key="1">
    <source>
        <dbReference type="EMBL" id="MBC1562051.1"/>
    </source>
</evidence>
<organism evidence="1 2">
    <name type="scientific">Listeria booriae</name>
    <dbReference type="NCBI Taxonomy" id="1552123"/>
    <lineage>
        <taxon>Bacteria</taxon>
        <taxon>Bacillati</taxon>
        <taxon>Bacillota</taxon>
        <taxon>Bacilli</taxon>
        <taxon>Bacillales</taxon>
        <taxon>Listeriaceae</taxon>
        <taxon>Listeria</taxon>
    </lineage>
</organism>
<gene>
    <name evidence="1" type="ORF">HB902_08180</name>
</gene>
<comment type="caution">
    <text evidence="1">The sequence shown here is derived from an EMBL/GenBank/DDBJ whole genome shotgun (WGS) entry which is preliminary data.</text>
</comment>
<dbReference type="Pfam" id="PF14390">
    <property type="entry name" value="DUF4420"/>
    <property type="match status" value="1"/>
</dbReference>